<proteinExistence type="predicted"/>
<dbReference type="Proteomes" id="UP000018727">
    <property type="component" value="Unassembled WGS sequence"/>
</dbReference>
<comment type="caution">
    <text evidence="1">The sequence shown here is derived from an EMBL/GenBank/DDBJ whole genome shotgun (WGS) entry which is preliminary data.</text>
</comment>
<evidence type="ECO:0000313" key="1">
    <source>
        <dbReference type="EMBL" id="ETD29685.1"/>
    </source>
</evidence>
<name>V8CRM3_9BACT</name>
<keyword evidence="2" id="KW-1185">Reference proteome</keyword>
<reference evidence="1 2" key="1">
    <citation type="submission" date="2013-10" db="EMBL/GenBank/DDBJ databases">
        <title>The Genome Sequence of Prevotella nigrescens CC14M.</title>
        <authorList>
            <consortium name="The Broad Institute Genomics Platform"/>
            <person name="Earl A."/>
            <person name="Allen-Vercoe E."/>
            <person name="Daigneault M."/>
            <person name="Young S.K."/>
            <person name="Zeng Q."/>
            <person name="Gargeya S."/>
            <person name="Fitzgerald M."/>
            <person name="Abouelleil A."/>
            <person name="Alvarado L."/>
            <person name="Chapman S.B."/>
            <person name="Gainer-Dewar J."/>
            <person name="Goldberg J."/>
            <person name="Griggs A."/>
            <person name="Gujja S."/>
            <person name="Hansen M."/>
            <person name="Howarth C."/>
            <person name="Imamovic A."/>
            <person name="Ireland A."/>
            <person name="Larimer J."/>
            <person name="McCowan C."/>
            <person name="Murphy C."/>
            <person name="Pearson M."/>
            <person name="Poon T.W."/>
            <person name="Priest M."/>
            <person name="Roberts A."/>
            <person name="Saif S."/>
            <person name="Shea T."/>
            <person name="Sykes S."/>
            <person name="Wortman J."/>
            <person name="Nusbaum C."/>
            <person name="Birren B."/>
        </authorList>
    </citation>
    <scope>NUCLEOTIDE SEQUENCE [LARGE SCALE GENOMIC DNA]</scope>
    <source>
        <strain evidence="1 2">CC14M</strain>
    </source>
</reference>
<protein>
    <recommendedName>
        <fullName evidence="3">Apea-like HEPN domain-containing protein</fullName>
    </recommendedName>
</protein>
<gene>
    <name evidence="1" type="ORF">HMPREF1173_00370</name>
</gene>
<dbReference type="EMBL" id="AZJH01000005">
    <property type="protein sequence ID" value="ETD29685.1"/>
    <property type="molecule type" value="Genomic_DNA"/>
</dbReference>
<dbReference type="OrthoDB" id="6626310at2"/>
<dbReference type="AlphaFoldDB" id="V8CRM3"/>
<organism evidence="1 2">
    <name type="scientific">Prevotella nigrescens CC14M</name>
    <dbReference type="NCBI Taxonomy" id="1073366"/>
    <lineage>
        <taxon>Bacteria</taxon>
        <taxon>Pseudomonadati</taxon>
        <taxon>Bacteroidota</taxon>
        <taxon>Bacteroidia</taxon>
        <taxon>Bacteroidales</taxon>
        <taxon>Prevotellaceae</taxon>
        <taxon>Prevotella</taxon>
    </lineage>
</organism>
<sequence length="573" mass="67977">MSKEDIQEYFKLRMVEALHKDTLDSFRVRTNNVISILHELSQILDGWLEGNIKRLETVDFCIKEAKELINKDECIVFSFLNKQVLMEELDSYIANSRQKKNEADIAGTKQLLFLIDTIYSSNNLIYLKKCIEKIHELLSLETDIPGTDFVPTIDNINYYISSLCCEFLRLGYSRVYLYTYFKVFLENKKNIPFETAFSNMRENFLSNTEKDFTVIFKLEFQDKVAAQRATYKITNIVEKLPPDIQNLITRQRSYKISNDFIRYYVVNKKALDTGIVTRLAYEDLSNDFDFNLEDIANLKMPSTALVINDSFIRNEKVYYFDNEEDIVVTESQPLGETIDNIKQKTLSKDILDRLYSALRHLRIGDQQTEIEQRFINYWIALEFIFASPHSSESTFERIKKYLPEILECCYVKRNILYINKWLRGKRVLEDNASWNTLSDEDRENIIRQVDILTRYRLLKLKARMHNTENIKQYIKNHRNNLEFHITRIYRLRNELIHEAAIKQDMANVTSNLRFYLVFTLNQLIVFLTEREDSTRELDISHFLGKFNILSKYLKKECTIDNFMSMISINKFII</sequence>
<evidence type="ECO:0008006" key="3">
    <source>
        <dbReference type="Google" id="ProtNLM"/>
    </source>
</evidence>
<evidence type="ECO:0000313" key="2">
    <source>
        <dbReference type="Proteomes" id="UP000018727"/>
    </source>
</evidence>
<dbReference type="PATRIC" id="fig|1073366.3.peg.372"/>
<accession>V8CRM3</accession>
<dbReference type="RefSeq" id="WP_023924967.1">
    <property type="nucleotide sequence ID" value="NZ_KI669430.1"/>
</dbReference>
<dbReference type="HOGENOM" id="CLU_466087_0_0_10"/>